<protein>
    <recommendedName>
        <fullName evidence="4">DoxX family protein</fullName>
    </recommendedName>
</protein>
<dbReference type="RefSeq" id="WP_013630801.1">
    <property type="nucleotide sequence ID" value="NC_015174.1"/>
</dbReference>
<dbReference type="HOGENOM" id="CLU_681254_0_0_0"/>
<keyword evidence="1" id="KW-0472">Membrane</keyword>
<dbReference type="OrthoDB" id="262907at2"/>
<dbReference type="EMBL" id="CP002546">
    <property type="protein sequence ID" value="ADY62097.1"/>
    <property type="molecule type" value="Genomic_DNA"/>
</dbReference>
<sequence length="412" mass="47042">MRESDFRRISVAAVVLLVVVRLAIGWQLLYEGLWKLQTQGTSAPWTAEPYLKNAQGPLRDYFRSLTGDPNDLNYLDYDTISARWTEWANDFKAHYGLNEDQARKLDAMVNGPADFRRELEELPEGVDLDKVTRGVSFNPESKRLIVDGTLHFTPREKRNVLRQVDFDETTDSLADVKDPVKKKFIEQIQKIYIQQSRLSFKERAMATLQGDPEWAGIVDEKQKNTNDEKRLGKIEIYQERLQRYEDNMANLDVPYAEKHLAYDWNEIQEMRSELVGPIQALESDMKWDAERLLTTEQLARGPLQERMTDQRKIDLQTMWALAILGGLLIAGLGTRVAAAGGAFLLFNFYLAYPPFPGYPQPPGPEHGLIINKNLIEVLILVAFVFLPSGRWFGIDAVFAALFAKKDEGADKA</sequence>
<dbReference type="eggNOG" id="ENOG50334PA">
    <property type="taxonomic scope" value="Bacteria"/>
</dbReference>
<evidence type="ECO:0000313" key="2">
    <source>
        <dbReference type="EMBL" id="ADY62097.1"/>
    </source>
</evidence>
<reference evidence="3" key="1">
    <citation type="submission" date="2011-02" db="EMBL/GenBank/DDBJ databases">
        <title>The complete genome of Planctomyces brasiliensis DSM 5305.</title>
        <authorList>
            <person name="Lucas S."/>
            <person name="Copeland A."/>
            <person name="Lapidus A."/>
            <person name="Bruce D."/>
            <person name="Goodwin L."/>
            <person name="Pitluck S."/>
            <person name="Kyrpides N."/>
            <person name="Mavromatis K."/>
            <person name="Pagani I."/>
            <person name="Ivanova N."/>
            <person name="Ovchinnikova G."/>
            <person name="Lu M."/>
            <person name="Detter J.C."/>
            <person name="Han C."/>
            <person name="Land M."/>
            <person name="Hauser L."/>
            <person name="Markowitz V."/>
            <person name="Cheng J.-F."/>
            <person name="Hugenholtz P."/>
            <person name="Woyke T."/>
            <person name="Wu D."/>
            <person name="Tindall B."/>
            <person name="Pomrenke H.G."/>
            <person name="Brambilla E."/>
            <person name="Klenk H.-P."/>
            <person name="Eisen J.A."/>
        </authorList>
    </citation>
    <scope>NUCLEOTIDE SEQUENCE [LARGE SCALE GENOMIC DNA]</scope>
    <source>
        <strain evidence="3">ATCC 49424 / DSM 5305 / JCM 21570 / NBRC 103401 / IFAM 1448</strain>
    </source>
</reference>
<organism evidence="2 3">
    <name type="scientific">Rubinisphaera brasiliensis (strain ATCC 49424 / DSM 5305 / JCM 21570 / IAM 15109 / NBRC 103401 / IFAM 1448)</name>
    <name type="common">Planctomyces brasiliensis</name>
    <dbReference type="NCBI Taxonomy" id="756272"/>
    <lineage>
        <taxon>Bacteria</taxon>
        <taxon>Pseudomonadati</taxon>
        <taxon>Planctomycetota</taxon>
        <taxon>Planctomycetia</taxon>
        <taxon>Planctomycetales</taxon>
        <taxon>Planctomycetaceae</taxon>
        <taxon>Rubinisphaera</taxon>
    </lineage>
</organism>
<keyword evidence="3" id="KW-1185">Reference proteome</keyword>
<keyword evidence="1" id="KW-1133">Transmembrane helix</keyword>
<keyword evidence="1" id="KW-0812">Transmembrane</keyword>
<name>F0SMB8_RUBBR</name>
<gene>
    <name evidence="2" type="ordered locus">Plabr_4526</name>
</gene>
<feature type="transmembrane region" description="Helical" evidence="1">
    <location>
        <begin position="373"/>
        <end position="392"/>
    </location>
</feature>
<evidence type="ECO:0000313" key="3">
    <source>
        <dbReference type="Proteomes" id="UP000006860"/>
    </source>
</evidence>
<dbReference type="Proteomes" id="UP000006860">
    <property type="component" value="Chromosome"/>
</dbReference>
<dbReference type="AlphaFoldDB" id="F0SMB8"/>
<accession>F0SMB8</accession>
<dbReference type="KEGG" id="pbs:Plabr_4526"/>
<feature type="transmembrane region" description="Helical" evidence="1">
    <location>
        <begin position="319"/>
        <end position="352"/>
    </location>
</feature>
<proteinExistence type="predicted"/>
<evidence type="ECO:0008006" key="4">
    <source>
        <dbReference type="Google" id="ProtNLM"/>
    </source>
</evidence>
<evidence type="ECO:0000256" key="1">
    <source>
        <dbReference type="SAM" id="Phobius"/>
    </source>
</evidence>